<dbReference type="RefSeq" id="WP_106588175.1">
    <property type="nucleotide sequence ID" value="NZ_PYAV01000004.1"/>
</dbReference>
<gene>
    <name evidence="8" type="ORF">B0H94_104209</name>
</gene>
<evidence type="ECO:0000256" key="1">
    <source>
        <dbReference type="ARBA" id="ARBA00004514"/>
    </source>
</evidence>
<evidence type="ECO:0000256" key="2">
    <source>
        <dbReference type="ARBA" id="ARBA00022490"/>
    </source>
</evidence>
<evidence type="ECO:0000256" key="4">
    <source>
        <dbReference type="ARBA" id="ARBA00023186"/>
    </source>
</evidence>
<sequence length="120" mass="14647">MTQVKDVYMATKKLWNHVRTPLPEDLDARDKYIVRMNTLLERRRRLLDEVGEVSEATAREQRYIREMFRMNQEIEQQMNEKRFALRSDYNWTKHRRTTGRKYKNPYDAGTPDGIFFDKKN</sequence>
<comment type="subcellular location">
    <subcellularLocation>
        <location evidence="1">Cytoplasm</location>
        <location evidence="1">Cytosol</location>
    </subcellularLocation>
</comment>
<reference evidence="8 9" key="1">
    <citation type="submission" date="2018-03" db="EMBL/GenBank/DDBJ databases">
        <title>Genomic Encyclopedia of Type Strains, Phase III (KMG-III): the genomes of soil and plant-associated and newly described type strains.</title>
        <authorList>
            <person name="Whitman W."/>
        </authorList>
    </citation>
    <scope>NUCLEOTIDE SEQUENCE [LARGE SCALE GENOMIC DNA]</scope>
    <source>
        <strain evidence="8 9">CGMCC 1.07653</strain>
    </source>
</reference>
<keyword evidence="2" id="KW-0963">Cytoplasm</keyword>
<name>A0A2P8HQV9_9BACI</name>
<comment type="caution">
    <text evidence="8">The sequence shown here is derived from an EMBL/GenBank/DDBJ whole genome shotgun (WGS) entry which is preliminary data.</text>
</comment>
<evidence type="ECO:0000313" key="8">
    <source>
        <dbReference type="EMBL" id="PSL48608.1"/>
    </source>
</evidence>
<dbReference type="EMBL" id="PYAV01000004">
    <property type="protein sequence ID" value="PSL48608.1"/>
    <property type="molecule type" value="Genomic_DNA"/>
</dbReference>
<comment type="function">
    <text evidence="5">May act as an export chaperone for the filament capping protein FliD.</text>
</comment>
<proteinExistence type="inferred from homology"/>
<evidence type="ECO:0000256" key="3">
    <source>
        <dbReference type="ARBA" id="ARBA00022795"/>
    </source>
</evidence>
<organism evidence="8 9">
    <name type="scientific">Salsuginibacillus halophilus</name>
    <dbReference type="NCBI Taxonomy" id="517424"/>
    <lineage>
        <taxon>Bacteria</taxon>
        <taxon>Bacillati</taxon>
        <taxon>Bacillota</taxon>
        <taxon>Bacilli</taxon>
        <taxon>Bacillales</taxon>
        <taxon>Bacillaceae</taxon>
        <taxon>Salsuginibacillus</taxon>
    </lineage>
</organism>
<dbReference type="InterPro" id="IPR008622">
    <property type="entry name" value="FliT"/>
</dbReference>
<keyword evidence="3" id="KW-1005">Bacterial flagellum biogenesis</keyword>
<accession>A0A2P8HQV9</accession>
<dbReference type="Proteomes" id="UP000242310">
    <property type="component" value="Unassembled WGS sequence"/>
</dbReference>
<evidence type="ECO:0000313" key="9">
    <source>
        <dbReference type="Proteomes" id="UP000242310"/>
    </source>
</evidence>
<keyword evidence="9" id="KW-1185">Reference proteome</keyword>
<protein>
    <recommendedName>
        <fullName evidence="7">Flagellar protein FliT</fullName>
    </recommendedName>
</protein>
<dbReference type="Pfam" id="PF05400">
    <property type="entry name" value="FliT"/>
    <property type="match status" value="1"/>
</dbReference>
<dbReference type="OrthoDB" id="2353131at2"/>
<evidence type="ECO:0000256" key="7">
    <source>
        <dbReference type="ARBA" id="ARBA00093797"/>
    </source>
</evidence>
<evidence type="ECO:0000256" key="5">
    <source>
        <dbReference type="ARBA" id="ARBA00093765"/>
    </source>
</evidence>
<dbReference type="AlphaFoldDB" id="A0A2P8HQV9"/>
<evidence type="ECO:0000256" key="6">
    <source>
        <dbReference type="ARBA" id="ARBA00093785"/>
    </source>
</evidence>
<comment type="similarity">
    <text evidence="6">Belongs to the bacillales FliT family.</text>
</comment>
<keyword evidence="4" id="KW-0143">Chaperone</keyword>